<feature type="domain" description="NADPH-dependent FMN reductase-like" evidence="2">
    <location>
        <begin position="41"/>
        <end position="196"/>
    </location>
</feature>
<evidence type="ECO:0000259" key="2">
    <source>
        <dbReference type="Pfam" id="PF03358"/>
    </source>
</evidence>
<keyword evidence="4" id="KW-1185">Reference proteome</keyword>
<sequence>MKTINLMFLLLVITFSNITLAAEKLKTNNTKNMASHMHNKPKLLFLAGSARKDSVNKMLAHNAFEIAKAAGADVTFINLKDYPLPIYDGDLESKQGLPKKAIALKKIFADHDAIFIASPEYNSSISPLLKNTLDWVSRSNEENEPANRVYNNKVVALGSASPGGLGGGRGLVPLQMMLSNIGVIILPKKISISKAYDKFNKEGLLINVENYQELTAVVMDFIRITTAIKNSL</sequence>
<evidence type="ECO:0000313" key="3">
    <source>
        <dbReference type="EMBL" id="WPY00582.1"/>
    </source>
</evidence>
<dbReference type="PANTHER" id="PTHR30543:SF21">
    <property type="entry name" value="NAD(P)H-DEPENDENT FMN REDUCTASE LOT6"/>
    <property type="match status" value="1"/>
</dbReference>
<name>A0ABZ0UU13_9RICK</name>
<dbReference type="InterPro" id="IPR005025">
    <property type="entry name" value="FMN_Rdtase-like_dom"/>
</dbReference>
<feature type="chain" id="PRO_5046527633" evidence="1">
    <location>
        <begin position="22"/>
        <end position="232"/>
    </location>
</feature>
<dbReference type="Pfam" id="PF03358">
    <property type="entry name" value="FMN_red"/>
    <property type="match status" value="1"/>
</dbReference>
<gene>
    <name evidence="3" type="ORF">Trichorick_00463</name>
</gene>
<dbReference type="Proteomes" id="UP001326613">
    <property type="component" value="Chromosome"/>
</dbReference>
<proteinExistence type="predicted"/>
<dbReference type="InterPro" id="IPR050712">
    <property type="entry name" value="NAD(P)H-dep_reductase"/>
</dbReference>
<reference evidence="3 4" key="1">
    <citation type="submission" date="2022-10" db="EMBL/GenBank/DDBJ databases">
        <title>Host association and intracellularity evolved multiple times independently in the Rickettsiales.</title>
        <authorList>
            <person name="Castelli M."/>
            <person name="Nardi T."/>
            <person name="Gammuto L."/>
            <person name="Bellinzona G."/>
            <person name="Sabaneyeva E."/>
            <person name="Potekhin A."/>
            <person name="Serra V."/>
            <person name="Petroni G."/>
            <person name="Sassera D."/>
        </authorList>
    </citation>
    <scope>NUCLEOTIDE SEQUENCE [LARGE SCALE GENOMIC DNA]</scope>
    <source>
        <strain evidence="3 4">Kr 154-4</strain>
    </source>
</reference>
<evidence type="ECO:0000313" key="4">
    <source>
        <dbReference type="Proteomes" id="UP001326613"/>
    </source>
</evidence>
<dbReference type="EMBL" id="CP112932">
    <property type="protein sequence ID" value="WPY00582.1"/>
    <property type="molecule type" value="Genomic_DNA"/>
</dbReference>
<dbReference type="PANTHER" id="PTHR30543">
    <property type="entry name" value="CHROMATE REDUCTASE"/>
    <property type="match status" value="1"/>
</dbReference>
<accession>A0ABZ0UU13</accession>
<dbReference type="SUPFAM" id="SSF52218">
    <property type="entry name" value="Flavoproteins"/>
    <property type="match status" value="1"/>
</dbReference>
<dbReference type="Gene3D" id="3.40.50.360">
    <property type="match status" value="1"/>
</dbReference>
<evidence type="ECO:0000256" key="1">
    <source>
        <dbReference type="SAM" id="SignalP"/>
    </source>
</evidence>
<dbReference type="InterPro" id="IPR029039">
    <property type="entry name" value="Flavoprotein-like_sf"/>
</dbReference>
<dbReference type="RefSeq" id="WP_323738638.1">
    <property type="nucleotide sequence ID" value="NZ_CP112932.1"/>
</dbReference>
<protein>
    <submittedName>
        <fullName evidence="3">NAD(P)H-dependent FMN reductase</fullName>
    </submittedName>
</protein>
<organism evidence="3 4">
    <name type="scientific">Candidatus Trichorickettsia mobilis</name>
    <dbReference type="NCBI Taxonomy" id="1346319"/>
    <lineage>
        <taxon>Bacteria</taxon>
        <taxon>Pseudomonadati</taxon>
        <taxon>Pseudomonadota</taxon>
        <taxon>Alphaproteobacteria</taxon>
        <taxon>Rickettsiales</taxon>
        <taxon>Rickettsiaceae</taxon>
        <taxon>Rickettsieae</taxon>
        <taxon>Candidatus Trichorickettsia</taxon>
    </lineage>
</organism>
<feature type="signal peptide" evidence="1">
    <location>
        <begin position="1"/>
        <end position="21"/>
    </location>
</feature>
<keyword evidence="1" id="KW-0732">Signal</keyword>